<accession>A0A3B0ZIX6</accession>
<name>A0A3B0ZIX6_9ZZZZ</name>
<dbReference type="AlphaFoldDB" id="A0A3B0ZIX6"/>
<proteinExistence type="predicted"/>
<sequence length="39" mass="4486">MLHVEAINPENAVNPQYTVFSKIEKLISLPADTKMYSHR</sequence>
<dbReference type="EMBL" id="UOFO01000118">
    <property type="protein sequence ID" value="VAW87322.1"/>
    <property type="molecule type" value="Genomic_DNA"/>
</dbReference>
<reference evidence="1" key="1">
    <citation type="submission" date="2018-06" db="EMBL/GenBank/DDBJ databases">
        <authorList>
            <person name="Zhirakovskaya E."/>
        </authorList>
    </citation>
    <scope>NUCLEOTIDE SEQUENCE</scope>
</reference>
<organism evidence="1">
    <name type="scientific">hydrothermal vent metagenome</name>
    <dbReference type="NCBI Taxonomy" id="652676"/>
    <lineage>
        <taxon>unclassified sequences</taxon>
        <taxon>metagenomes</taxon>
        <taxon>ecological metagenomes</taxon>
    </lineage>
</organism>
<evidence type="ECO:0000313" key="1">
    <source>
        <dbReference type="EMBL" id="VAW87322.1"/>
    </source>
</evidence>
<gene>
    <name evidence="1" type="ORF">MNBD_GAMMA16-1315</name>
</gene>
<protein>
    <submittedName>
        <fullName evidence="1">Uncharacterized protein</fullName>
    </submittedName>
</protein>